<dbReference type="Gene3D" id="1.10.10.10">
    <property type="entry name" value="Winged helix-like DNA-binding domain superfamily/Winged helix DNA-binding domain"/>
    <property type="match status" value="1"/>
</dbReference>
<dbReference type="EMBL" id="JBHTAX010000001">
    <property type="protein sequence ID" value="MFC7191282.1"/>
    <property type="molecule type" value="Genomic_DNA"/>
</dbReference>
<keyword evidence="3" id="KW-1185">Reference proteome</keyword>
<reference evidence="2 3" key="1">
    <citation type="journal article" date="2019" name="Int. J. Syst. Evol. Microbiol.">
        <title>The Global Catalogue of Microorganisms (GCM) 10K type strain sequencing project: providing services to taxonomists for standard genome sequencing and annotation.</title>
        <authorList>
            <consortium name="The Broad Institute Genomics Platform"/>
            <consortium name="The Broad Institute Genome Sequencing Center for Infectious Disease"/>
            <person name="Wu L."/>
            <person name="Ma J."/>
        </authorList>
    </citation>
    <scope>NUCLEOTIDE SEQUENCE [LARGE SCALE GENOMIC DNA]</scope>
    <source>
        <strain evidence="2 3">RDMS1</strain>
    </source>
</reference>
<dbReference type="AlphaFoldDB" id="A0ABD5YTK5"/>
<feature type="region of interest" description="Disordered" evidence="1">
    <location>
        <begin position="1"/>
        <end position="20"/>
    </location>
</feature>
<dbReference type="SUPFAM" id="SSF46785">
    <property type="entry name" value="Winged helix' DNA-binding domain"/>
    <property type="match status" value="1"/>
</dbReference>
<protein>
    <submittedName>
        <fullName evidence="2">TrmB family transcriptional regulator</fullName>
    </submittedName>
</protein>
<evidence type="ECO:0000313" key="3">
    <source>
        <dbReference type="Proteomes" id="UP001596417"/>
    </source>
</evidence>
<dbReference type="GeneID" id="76201002"/>
<organism evidence="2 3">
    <name type="scientific">Halocatena marina</name>
    <dbReference type="NCBI Taxonomy" id="2934937"/>
    <lineage>
        <taxon>Archaea</taxon>
        <taxon>Methanobacteriati</taxon>
        <taxon>Methanobacteriota</taxon>
        <taxon>Stenosarchaea group</taxon>
        <taxon>Halobacteria</taxon>
        <taxon>Halobacteriales</taxon>
        <taxon>Natronomonadaceae</taxon>
        <taxon>Halocatena</taxon>
    </lineage>
</organism>
<sequence>MPISSAEFDQYEPPTHPETNAERVIRFLVQNRDQAYKASEIVAETDINPNSIHPVLTRLEDRSLVRHKEPYWTIGDYSAVKDAFVFHSTAQFLDDELGPESREEWLSAVDNADEDDA</sequence>
<name>A0ABD5YTK5_9EURY</name>
<dbReference type="Proteomes" id="UP001596417">
    <property type="component" value="Unassembled WGS sequence"/>
</dbReference>
<dbReference type="InterPro" id="IPR036388">
    <property type="entry name" value="WH-like_DNA-bd_sf"/>
</dbReference>
<accession>A0ABD5YTK5</accession>
<comment type="caution">
    <text evidence="2">The sequence shown here is derived from an EMBL/GenBank/DDBJ whole genome shotgun (WGS) entry which is preliminary data.</text>
</comment>
<proteinExistence type="predicted"/>
<evidence type="ECO:0000313" key="2">
    <source>
        <dbReference type="EMBL" id="MFC7191282.1"/>
    </source>
</evidence>
<gene>
    <name evidence="2" type="ORF">ACFQL7_16725</name>
</gene>
<dbReference type="RefSeq" id="WP_248908842.1">
    <property type="nucleotide sequence ID" value="NZ_CP109979.1"/>
</dbReference>
<dbReference type="InterPro" id="IPR036390">
    <property type="entry name" value="WH_DNA-bd_sf"/>
</dbReference>
<evidence type="ECO:0000256" key="1">
    <source>
        <dbReference type="SAM" id="MobiDB-lite"/>
    </source>
</evidence>